<keyword evidence="2" id="KW-1133">Transmembrane helix</keyword>
<name>A0A3L6ZT40_9MICO</name>
<evidence type="ECO:0000256" key="2">
    <source>
        <dbReference type="SAM" id="Phobius"/>
    </source>
</evidence>
<reference evidence="3 4" key="1">
    <citation type="submission" date="2018-10" db="EMBL/GenBank/DDBJ databases">
        <authorList>
            <person name="Li J."/>
        </authorList>
    </citation>
    <scope>NUCLEOTIDE SEQUENCE [LARGE SCALE GENOMIC DNA]</scope>
    <source>
        <strain evidence="3 4">CCTCC AB209002</strain>
    </source>
</reference>
<gene>
    <name evidence="3" type="ORF">D9V29_09990</name>
</gene>
<accession>A0A3L6ZT40</accession>
<sequence length="155" mass="15871">MTLDNSQPAPAPGATPLSTRLTGAVLSLLVGAIYGTVGTVAHQNVVPIGGTDLPVGLVLAVLGSLALLLGFRLLFDDRLAVLCAAIGLVGMIALFSLASPGGSILIPQGLIGLFWSVAPVLIATIIVAWPRLPQRSTTTKPPTAPRLDLPRQPEA</sequence>
<evidence type="ECO:0008006" key="5">
    <source>
        <dbReference type="Google" id="ProtNLM"/>
    </source>
</evidence>
<protein>
    <recommendedName>
        <fullName evidence="5">Histidinol dehydrogenase</fullName>
    </recommendedName>
</protein>
<comment type="caution">
    <text evidence="3">The sequence shown here is derived from an EMBL/GenBank/DDBJ whole genome shotgun (WGS) entry which is preliminary data.</text>
</comment>
<dbReference type="EMBL" id="RCUV01000009">
    <property type="protein sequence ID" value="RLP70805.1"/>
    <property type="molecule type" value="Genomic_DNA"/>
</dbReference>
<feature type="transmembrane region" description="Helical" evidence="2">
    <location>
        <begin position="79"/>
        <end position="98"/>
    </location>
</feature>
<evidence type="ECO:0000256" key="1">
    <source>
        <dbReference type="SAM" id="MobiDB-lite"/>
    </source>
</evidence>
<feature type="transmembrane region" description="Helical" evidence="2">
    <location>
        <begin position="110"/>
        <end position="130"/>
    </location>
</feature>
<feature type="transmembrane region" description="Helical" evidence="2">
    <location>
        <begin position="21"/>
        <end position="41"/>
    </location>
</feature>
<evidence type="ECO:0000313" key="3">
    <source>
        <dbReference type="EMBL" id="RLP70805.1"/>
    </source>
</evidence>
<dbReference type="OrthoDB" id="5123489at2"/>
<proteinExistence type="predicted"/>
<keyword evidence="2" id="KW-0812">Transmembrane</keyword>
<feature type="transmembrane region" description="Helical" evidence="2">
    <location>
        <begin position="53"/>
        <end position="74"/>
    </location>
</feature>
<keyword evidence="4" id="KW-1185">Reference proteome</keyword>
<feature type="region of interest" description="Disordered" evidence="1">
    <location>
        <begin position="135"/>
        <end position="155"/>
    </location>
</feature>
<dbReference type="AlphaFoldDB" id="A0A3L6ZT40"/>
<organism evidence="3 4">
    <name type="scientific">Mycetocola manganoxydans</name>
    <dbReference type="NCBI Taxonomy" id="699879"/>
    <lineage>
        <taxon>Bacteria</taxon>
        <taxon>Bacillati</taxon>
        <taxon>Actinomycetota</taxon>
        <taxon>Actinomycetes</taxon>
        <taxon>Micrococcales</taxon>
        <taxon>Microbacteriaceae</taxon>
        <taxon>Mycetocola</taxon>
    </lineage>
</organism>
<dbReference type="RefSeq" id="WP_121673164.1">
    <property type="nucleotide sequence ID" value="NZ_BMXM01000006.1"/>
</dbReference>
<keyword evidence="2" id="KW-0472">Membrane</keyword>
<dbReference type="Proteomes" id="UP000270299">
    <property type="component" value="Unassembled WGS sequence"/>
</dbReference>
<evidence type="ECO:0000313" key="4">
    <source>
        <dbReference type="Proteomes" id="UP000270299"/>
    </source>
</evidence>